<dbReference type="GO" id="GO:0005737">
    <property type="term" value="C:cytoplasm"/>
    <property type="evidence" value="ECO:0007669"/>
    <property type="project" value="TreeGrafter"/>
</dbReference>
<keyword evidence="3" id="KW-1185">Reference proteome</keyword>
<dbReference type="AlphaFoldDB" id="A0A8J5UPF3"/>
<feature type="compositionally biased region" description="Polar residues" evidence="1">
    <location>
        <begin position="117"/>
        <end position="144"/>
    </location>
</feature>
<feature type="compositionally biased region" description="Basic residues" evidence="1">
    <location>
        <begin position="220"/>
        <end position="230"/>
    </location>
</feature>
<evidence type="ECO:0000256" key="1">
    <source>
        <dbReference type="SAM" id="MobiDB-lite"/>
    </source>
</evidence>
<evidence type="ECO:0000313" key="3">
    <source>
        <dbReference type="Proteomes" id="UP000694255"/>
    </source>
</evidence>
<dbReference type="PANTHER" id="PTHR28307">
    <property type="entry name" value="PROTEIN PAL1"/>
    <property type="match status" value="1"/>
</dbReference>
<accession>A0A8J5UPF3</accession>
<gene>
    <name evidence="2" type="ORF">J8A68_002309</name>
</gene>
<reference evidence="2 3" key="1">
    <citation type="journal article" date="2021" name="DNA Res.">
        <title>Genome analysis of Candida subhashii reveals its hybrid nature and dual mitochondrial genome conformations.</title>
        <authorList>
            <person name="Mixao V."/>
            <person name="Hegedusova E."/>
            <person name="Saus E."/>
            <person name="Pryszcz L.P."/>
            <person name="Cillingova A."/>
            <person name="Nosek J."/>
            <person name="Gabaldon T."/>
        </authorList>
    </citation>
    <scope>NUCLEOTIDE SEQUENCE [LARGE SCALE GENOMIC DNA]</scope>
    <source>
        <strain evidence="2 3">CBS 10753</strain>
    </source>
</reference>
<feature type="compositionally biased region" description="Basic residues" evidence="1">
    <location>
        <begin position="433"/>
        <end position="444"/>
    </location>
</feature>
<organism evidence="2 3">
    <name type="scientific">[Candida] subhashii</name>
    <dbReference type="NCBI Taxonomy" id="561895"/>
    <lineage>
        <taxon>Eukaryota</taxon>
        <taxon>Fungi</taxon>
        <taxon>Dikarya</taxon>
        <taxon>Ascomycota</taxon>
        <taxon>Saccharomycotina</taxon>
        <taxon>Pichiomycetes</taxon>
        <taxon>Debaryomycetaceae</taxon>
        <taxon>Spathaspora</taxon>
    </lineage>
</organism>
<dbReference type="OrthoDB" id="5352132at2759"/>
<comment type="caution">
    <text evidence="2">The sequence shown here is derived from an EMBL/GenBank/DDBJ whole genome shotgun (WGS) entry which is preliminary data.</text>
</comment>
<feature type="region of interest" description="Disordered" evidence="1">
    <location>
        <begin position="1"/>
        <end position="265"/>
    </location>
</feature>
<dbReference type="InterPro" id="IPR013226">
    <property type="entry name" value="Pal1"/>
</dbReference>
<feature type="region of interest" description="Disordered" evidence="1">
    <location>
        <begin position="431"/>
        <end position="509"/>
    </location>
</feature>
<name>A0A8J5UPF3_9ASCO</name>
<feature type="compositionally biased region" description="Basic and acidic residues" evidence="1">
    <location>
        <begin position="451"/>
        <end position="461"/>
    </location>
</feature>
<dbReference type="EMBL" id="JAGSYN010000105">
    <property type="protein sequence ID" value="KAG7664171.1"/>
    <property type="molecule type" value="Genomic_DNA"/>
</dbReference>
<feature type="compositionally biased region" description="Pro residues" evidence="1">
    <location>
        <begin position="164"/>
        <end position="179"/>
    </location>
</feature>
<protein>
    <recommendedName>
        <fullName evidence="4">Pal1-domain-containing protein</fullName>
    </recommendedName>
</protein>
<feature type="compositionally biased region" description="Basic residues" evidence="1">
    <location>
        <begin position="500"/>
        <end position="509"/>
    </location>
</feature>
<feature type="compositionally biased region" description="Basic and acidic residues" evidence="1">
    <location>
        <begin position="254"/>
        <end position="265"/>
    </location>
</feature>
<feature type="compositionally biased region" description="Polar residues" evidence="1">
    <location>
        <begin position="52"/>
        <end position="63"/>
    </location>
</feature>
<dbReference type="GeneID" id="73469110"/>
<dbReference type="Pfam" id="PF08316">
    <property type="entry name" value="Pal1"/>
    <property type="match status" value="1"/>
</dbReference>
<dbReference type="PANTHER" id="PTHR28307:SF2">
    <property type="entry name" value="PROTEIN PAL1"/>
    <property type="match status" value="1"/>
</dbReference>
<evidence type="ECO:0008006" key="4">
    <source>
        <dbReference type="Google" id="ProtNLM"/>
    </source>
</evidence>
<dbReference type="Proteomes" id="UP000694255">
    <property type="component" value="Unassembled WGS sequence"/>
</dbReference>
<dbReference type="RefSeq" id="XP_049264403.1">
    <property type="nucleotide sequence ID" value="XM_049406046.1"/>
</dbReference>
<feature type="compositionally biased region" description="Basic and acidic residues" evidence="1">
    <location>
        <begin position="188"/>
        <end position="198"/>
    </location>
</feature>
<feature type="region of interest" description="Disordered" evidence="1">
    <location>
        <begin position="361"/>
        <end position="381"/>
    </location>
</feature>
<feature type="compositionally biased region" description="Polar residues" evidence="1">
    <location>
        <begin position="1"/>
        <end position="25"/>
    </location>
</feature>
<proteinExistence type="predicted"/>
<evidence type="ECO:0000313" key="2">
    <source>
        <dbReference type="EMBL" id="KAG7664171.1"/>
    </source>
</evidence>
<feature type="compositionally biased region" description="Polar residues" evidence="1">
    <location>
        <begin position="199"/>
        <end position="208"/>
    </location>
</feature>
<feature type="compositionally biased region" description="Low complexity" evidence="1">
    <location>
        <begin position="154"/>
        <end position="163"/>
    </location>
</feature>
<feature type="compositionally biased region" description="Polar residues" evidence="1">
    <location>
        <begin position="365"/>
        <end position="381"/>
    </location>
</feature>
<sequence length="509" mass="55812">MYKQPSHTYSSTDSLRRLSSNNPFRSQVELDYQQPLVQEPNNSPPRPMYSPSRLSNVSQSASFDSWVRKNKQLVDVSSDEEDDGSEYRSQNNGYKTVSHAITGPPQFPPRATRADSDTSIQYSASVTMQSNNPFASKISDQNGNKPIREPPVAPRRNSSSKTPPSRPPKPPQSVAPPPTYEEASGVEAARREYRREKTSTNNNNNFESPSKPHRSQSDRSHHRSHHHSRKDSRNTPSRTHQSSTSKGKSPSKKKQPEPVKAKNLDTIDKLDVTAFFGGGFHHDGPFDACTPHRNKNVKAPPVMAFPIDGPNNSIKGMGGNIDKNEQMNLAFGTYNVDDQNEIVGRKVSIHEAARRGSDSGILKTNRVSNDPSSTLYTPKQNPSVINFDSNLKAQPVYGSTSAGLGSTTFVDGAPAPKKAVQESEYLNAANSLGRKKSLAQRLRKNSSSETNTRRNSGDKEPLTGIYASHSEGGIKGPLNDGGIEKGDLLKPPSAGSSFIRRVKSLKVKK</sequence>